<dbReference type="CDD" id="cd01941">
    <property type="entry name" value="YeiC_kinase_like"/>
    <property type="match status" value="1"/>
</dbReference>
<keyword evidence="1" id="KW-0479">Metal-binding</keyword>
<accession>A0A2B7XD44</accession>
<dbReference type="PANTHER" id="PTHR42909">
    <property type="entry name" value="ZGC:136858"/>
    <property type="match status" value="1"/>
</dbReference>
<dbReference type="InterPro" id="IPR011611">
    <property type="entry name" value="PfkB_dom"/>
</dbReference>
<sequence length="819" mass="86819">MAALRNLVSRLGRLRIPHTNRRTFQTSRSYHTPSASAQLKELLHVSDDVQDAIASGKPVVALESTIYTHGFPYPDNVALASRLESVVRLAGGVPATIGVLNGILKVGLGAEELIELASSSQKGKVMKVSRRDLGYICGLGLNGKGMYGGTTVAGTMVLAHLAGIKVFATGGLGGVHRGGENSMDISADLTELGRTPVAVVSSGCKSFLDIPRTLEYLETEGVLVGTFADGRQGSIDFPAFYTRESGIKAQRVIEDEAEAAAIIFAQNALRLSSGLLFANPVPSEYSLLKDEMDAIISQAIELAEAQGAHGSDNTPFVLAKIKELTGGRSVIANRALVEANVKCGTKVAVELAKLEKEQGTVGGDRHMPGAIGTFKEPSEPASIKDDMGDPVSPAELYSAPEILEKASVLVAGSLAIDFTCDYTPYTQKQGIKADHSPTLHTSNPSAIHQTLGGVGHNVALAASYMGSSVLFCSVVADDLSGRAALSALTKSSLRPQGIQVLGPTTGARTAQYVAINDSKKDLMLAMADMSILDTSDSHFDFTGFWEPLVHRTQPNWTVLDTNWSPQALSKWASLAKKHGSKIALEPVSTAKAERLFSHKHGSKPVIGPSNAVPHNSIDLATPNRYELAAMYTVARETGLFESAEWWRIINSLEMPSSGSRNRLISITTPELVDEGIPQQSIQLLPFMPCIVTKLGAQGLLLTQLLRPGDERLRAADYAPYIVGRAAVDTSADVGGVYVRLFPPAETLTDDVMVSVNGAGDTLLGVIVAGLSSPTAGADEHLRRLETILPVAQRASVMTLKSSNAVSESITDLAGLLRST</sequence>
<evidence type="ECO:0000256" key="1">
    <source>
        <dbReference type="ARBA" id="ARBA00022723"/>
    </source>
</evidence>
<dbReference type="Gene3D" id="3.40.1190.20">
    <property type="match status" value="1"/>
</dbReference>
<evidence type="ECO:0000313" key="8">
    <source>
        <dbReference type="Proteomes" id="UP000224634"/>
    </source>
</evidence>
<keyword evidence="5" id="KW-0326">Glycosidase</keyword>
<dbReference type="SUPFAM" id="SSF53613">
    <property type="entry name" value="Ribokinase-like"/>
    <property type="match status" value="1"/>
</dbReference>
<evidence type="ECO:0000313" key="7">
    <source>
        <dbReference type="EMBL" id="PGH06839.1"/>
    </source>
</evidence>
<protein>
    <recommendedName>
        <fullName evidence="6">Carbohydrate kinase PfkB domain-containing protein</fullName>
    </recommendedName>
</protein>
<dbReference type="GO" id="GO:0016798">
    <property type="term" value="F:hydrolase activity, acting on glycosyl bonds"/>
    <property type="evidence" value="ECO:0007669"/>
    <property type="project" value="UniProtKB-KW"/>
</dbReference>
<gene>
    <name evidence="7" type="ORF">AJ80_08112</name>
</gene>
<evidence type="ECO:0000256" key="2">
    <source>
        <dbReference type="ARBA" id="ARBA00022801"/>
    </source>
</evidence>
<dbReference type="GO" id="GO:0004730">
    <property type="term" value="F:pseudouridylate synthase activity"/>
    <property type="evidence" value="ECO:0007669"/>
    <property type="project" value="InterPro"/>
</dbReference>
<dbReference type="STRING" id="1447883.A0A2B7XD44"/>
<evidence type="ECO:0000256" key="4">
    <source>
        <dbReference type="ARBA" id="ARBA00023239"/>
    </source>
</evidence>
<name>A0A2B7XD44_POLH7</name>
<dbReference type="EMBL" id="PDNA01000175">
    <property type="protein sequence ID" value="PGH06839.1"/>
    <property type="molecule type" value="Genomic_DNA"/>
</dbReference>
<organism evidence="7 8">
    <name type="scientific">Polytolypa hystricis (strain UAMH7299)</name>
    <dbReference type="NCBI Taxonomy" id="1447883"/>
    <lineage>
        <taxon>Eukaryota</taxon>
        <taxon>Fungi</taxon>
        <taxon>Dikarya</taxon>
        <taxon>Ascomycota</taxon>
        <taxon>Pezizomycotina</taxon>
        <taxon>Eurotiomycetes</taxon>
        <taxon>Eurotiomycetidae</taxon>
        <taxon>Onygenales</taxon>
        <taxon>Onygenales incertae sedis</taxon>
        <taxon>Polytolypa</taxon>
    </lineage>
</organism>
<dbReference type="HAMAP" id="MF_01876">
    <property type="entry name" value="PsiMP_glycosidase"/>
    <property type="match status" value="1"/>
</dbReference>
<dbReference type="Pfam" id="PF04227">
    <property type="entry name" value="Indigoidine_A"/>
    <property type="match status" value="1"/>
</dbReference>
<keyword evidence="8" id="KW-1185">Reference proteome</keyword>
<dbReference type="Proteomes" id="UP000224634">
    <property type="component" value="Unassembled WGS sequence"/>
</dbReference>
<dbReference type="GO" id="GO:0046872">
    <property type="term" value="F:metal ion binding"/>
    <property type="evidence" value="ECO:0007669"/>
    <property type="project" value="UniProtKB-KW"/>
</dbReference>
<dbReference type="InterPro" id="IPR029056">
    <property type="entry name" value="Ribokinase-like"/>
</dbReference>
<keyword evidence="4" id="KW-0456">Lyase</keyword>
<dbReference type="Pfam" id="PF00294">
    <property type="entry name" value="PfkB"/>
    <property type="match status" value="1"/>
</dbReference>
<dbReference type="PANTHER" id="PTHR42909:SF1">
    <property type="entry name" value="CARBOHYDRATE KINASE PFKB DOMAIN-CONTAINING PROTEIN"/>
    <property type="match status" value="1"/>
</dbReference>
<dbReference type="SUPFAM" id="SSF110581">
    <property type="entry name" value="Indigoidine synthase A-like"/>
    <property type="match status" value="1"/>
</dbReference>
<comment type="caution">
    <text evidence="7">The sequence shown here is derived from an EMBL/GenBank/DDBJ whole genome shotgun (WGS) entry which is preliminary data.</text>
</comment>
<dbReference type="InterPro" id="IPR022830">
    <property type="entry name" value="Indigdn_synthA-like"/>
</dbReference>
<feature type="domain" description="Carbohydrate kinase PfkB" evidence="6">
    <location>
        <begin position="440"/>
        <end position="632"/>
    </location>
</feature>
<dbReference type="OrthoDB" id="198885at2759"/>
<dbReference type="AlphaFoldDB" id="A0A2B7XD44"/>
<evidence type="ECO:0000259" key="6">
    <source>
        <dbReference type="Pfam" id="PF00294"/>
    </source>
</evidence>
<reference evidence="7 8" key="1">
    <citation type="submission" date="2017-10" db="EMBL/GenBank/DDBJ databases">
        <title>Comparative genomics in systemic dimorphic fungi from Ajellomycetaceae.</title>
        <authorList>
            <person name="Munoz J.F."/>
            <person name="Mcewen J.G."/>
            <person name="Clay O.K."/>
            <person name="Cuomo C.A."/>
        </authorList>
    </citation>
    <scope>NUCLEOTIDE SEQUENCE [LARGE SCALE GENOMIC DNA]</scope>
    <source>
        <strain evidence="7 8">UAMH7299</strain>
    </source>
</reference>
<proteinExistence type="inferred from homology"/>
<dbReference type="Gene3D" id="3.40.1790.10">
    <property type="entry name" value="Indigoidine synthase domain"/>
    <property type="match status" value="1"/>
</dbReference>
<dbReference type="GO" id="GO:0005737">
    <property type="term" value="C:cytoplasm"/>
    <property type="evidence" value="ECO:0007669"/>
    <property type="project" value="TreeGrafter"/>
</dbReference>
<evidence type="ECO:0000256" key="3">
    <source>
        <dbReference type="ARBA" id="ARBA00023211"/>
    </source>
</evidence>
<keyword evidence="2" id="KW-0378">Hydrolase</keyword>
<dbReference type="InterPro" id="IPR007342">
    <property type="entry name" value="PsuG"/>
</dbReference>
<evidence type="ECO:0000256" key="5">
    <source>
        <dbReference type="ARBA" id="ARBA00023295"/>
    </source>
</evidence>
<keyword evidence="3" id="KW-0464">Manganese</keyword>